<sequence length="196" mass="21460">MNVSRETLDRLRAYEALVLKWSPKINLVSKGTLADTWERHIVDSLQVIELAPKSGKWVDLGSGGGFPGIVAAICAMETDRDHDVTLVESDARKSAFLRTALREIGVEGTVITDRIENVPGQGADILTARALTSLDGLLGFAKQHMAEQGIALFPKGATWQKEVEAAKEHWDFQAKMHPSTTHPDAVVLEISEVKHV</sequence>
<keyword evidence="2 6" id="KW-0698">rRNA processing</keyword>
<proteinExistence type="inferred from homology"/>
<dbReference type="GO" id="GO:0070043">
    <property type="term" value="F:rRNA (guanine-N7-)-methyltransferase activity"/>
    <property type="evidence" value="ECO:0007669"/>
    <property type="project" value="UniProtKB-UniRule"/>
</dbReference>
<feature type="binding site" evidence="6">
    <location>
        <position position="66"/>
    </location>
    <ligand>
        <name>S-adenosyl-L-methionine</name>
        <dbReference type="ChEBI" id="CHEBI:59789"/>
    </ligand>
</feature>
<keyword evidence="8" id="KW-1185">Reference proteome</keyword>
<keyword evidence="1 6" id="KW-0963">Cytoplasm</keyword>
<dbReference type="PANTHER" id="PTHR31760:SF0">
    <property type="entry name" value="S-ADENOSYL-L-METHIONINE-DEPENDENT METHYLTRANSFERASES SUPERFAMILY PROTEIN"/>
    <property type="match status" value="1"/>
</dbReference>
<comment type="similarity">
    <text evidence="6">Belongs to the methyltransferase superfamily. RNA methyltransferase RsmG family.</text>
</comment>
<dbReference type="PANTHER" id="PTHR31760">
    <property type="entry name" value="S-ADENOSYL-L-METHIONINE-DEPENDENT METHYLTRANSFERASES SUPERFAMILY PROTEIN"/>
    <property type="match status" value="1"/>
</dbReference>
<dbReference type="InterPro" id="IPR003682">
    <property type="entry name" value="rRNA_ssu_MeTfrase_G"/>
</dbReference>
<dbReference type="InterPro" id="IPR029063">
    <property type="entry name" value="SAM-dependent_MTases_sf"/>
</dbReference>
<feature type="binding site" evidence="6">
    <location>
        <position position="129"/>
    </location>
    <ligand>
        <name>S-adenosyl-L-methionine</name>
        <dbReference type="ChEBI" id="CHEBI:59789"/>
    </ligand>
</feature>
<keyword evidence="5 6" id="KW-0949">S-adenosyl-L-methionine</keyword>
<dbReference type="GO" id="GO:0005829">
    <property type="term" value="C:cytosol"/>
    <property type="evidence" value="ECO:0007669"/>
    <property type="project" value="TreeGrafter"/>
</dbReference>
<comment type="subcellular location">
    <subcellularLocation>
        <location evidence="6">Cytoplasm</location>
    </subcellularLocation>
</comment>
<evidence type="ECO:0000256" key="5">
    <source>
        <dbReference type="ARBA" id="ARBA00022691"/>
    </source>
</evidence>
<gene>
    <name evidence="6" type="primary">rsmG</name>
    <name evidence="7" type="ORF">SAMN04488045_2472</name>
</gene>
<reference evidence="7 8" key="1">
    <citation type="submission" date="2016-10" db="EMBL/GenBank/DDBJ databases">
        <authorList>
            <person name="de Groot N.N."/>
        </authorList>
    </citation>
    <scope>NUCLEOTIDE SEQUENCE [LARGE SCALE GENOMIC DNA]</scope>
    <source>
        <strain evidence="7 8">DSM 26915</strain>
    </source>
</reference>
<feature type="binding site" evidence="6">
    <location>
        <begin position="115"/>
        <end position="116"/>
    </location>
    <ligand>
        <name>S-adenosyl-L-methionine</name>
        <dbReference type="ChEBI" id="CHEBI:59789"/>
    </ligand>
</feature>
<protein>
    <recommendedName>
        <fullName evidence="6">Ribosomal RNA small subunit methyltransferase G</fullName>
        <ecNumber evidence="6">2.1.1.170</ecNumber>
    </recommendedName>
    <alternativeName>
        <fullName evidence="6">16S rRNA 7-methylguanosine methyltransferase</fullName>
        <shortName evidence="6">16S rRNA m7G methyltransferase</shortName>
    </alternativeName>
</protein>
<evidence type="ECO:0000313" key="7">
    <source>
        <dbReference type="EMBL" id="SEG32458.1"/>
    </source>
</evidence>
<organism evidence="7 8">
    <name type="scientific">Thalassococcus halodurans</name>
    <dbReference type="NCBI Taxonomy" id="373675"/>
    <lineage>
        <taxon>Bacteria</taxon>
        <taxon>Pseudomonadati</taxon>
        <taxon>Pseudomonadota</taxon>
        <taxon>Alphaproteobacteria</taxon>
        <taxon>Rhodobacterales</taxon>
        <taxon>Roseobacteraceae</taxon>
        <taxon>Thalassococcus</taxon>
    </lineage>
</organism>
<comment type="catalytic activity">
    <reaction evidence="6">
        <text>guanosine(527) in 16S rRNA + S-adenosyl-L-methionine = N(7)-methylguanosine(527) in 16S rRNA + S-adenosyl-L-homocysteine</text>
        <dbReference type="Rhea" id="RHEA:42732"/>
        <dbReference type="Rhea" id="RHEA-COMP:10209"/>
        <dbReference type="Rhea" id="RHEA-COMP:10210"/>
        <dbReference type="ChEBI" id="CHEBI:57856"/>
        <dbReference type="ChEBI" id="CHEBI:59789"/>
        <dbReference type="ChEBI" id="CHEBI:74269"/>
        <dbReference type="ChEBI" id="CHEBI:74480"/>
        <dbReference type="EC" id="2.1.1.170"/>
    </reaction>
</comment>
<dbReference type="RefSeq" id="WP_103910771.1">
    <property type="nucleotide sequence ID" value="NZ_FNUZ01000003.1"/>
</dbReference>
<comment type="caution">
    <text evidence="6">Lacks conserved residue(s) required for the propagation of feature annotation.</text>
</comment>
<dbReference type="Proteomes" id="UP000236752">
    <property type="component" value="Unassembled WGS sequence"/>
</dbReference>
<evidence type="ECO:0000256" key="6">
    <source>
        <dbReference type="HAMAP-Rule" id="MF_00074"/>
    </source>
</evidence>
<name>A0A1H5Z7W5_9RHOB</name>
<dbReference type="HAMAP" id="MF_00074">
    <property type="entry name" value="16SrRNA_methyltr_G"/>
    <property type="match status" value="1"/>
</dbReference>
<dbReference type="AlphaFoldDB" id="A0A1H5Z7W5"/>
<dbReference type="Pfam" id="PF02527">
    <property type="entry name" value="GidB"/>
    <property type="match status" value="1"/>
</dbReference>
<dbReference type="EC" id="2.1.1.170" evidence="6"/>
<evidence type="ECO:0000256" key="2">
    <source>
        <dbReference type="ARBA" id="ARBA00022552"/>
    </source>
</evidence>
<evidence type="ECO:0000313" key="8">
    <source>
        <dbReference type="Proteomes" id="UP000236752"/>
    </source>
</evidence>
<accession>A0A1H5Z7W5</accession>
<dbReference type="SUPFAM" id="SSF53335">
    <property type="entry name" value="S-adenosyl-L-methionine-dependent methyltransferases"/>
    <property type="match status" value="1"/>
</dbReference>
<dbReference type="NCBIfam" id="TIGR00138">
    <property type="entry name" value="rsmG_gidB"/>
    <property type="match status" value="1"/>
</dbReference>
<evidence type="ECO:0000256" key="4">
    <source>
        <dbReference type="ARBA" id="ARBA00022679"/>
    </source>
</evidence>
<keyword evidence="3 6" id="KW-0489">Methyltransferase</keyword>
<dbReference type="PIRSF" id="PIRSF003078">
    <property type="entry name" value="GidB"/>
    <property type="match status" value="1"/>
</dbReference>
<feature type="binding site" evidence="6">
    <location>
        <position position="61"/>
    </location>
    <ligand>
        <name>S-adenosyl-L-methionine</name>
        <dbReference type="ChEBI" id="CHEBI:59789"/>
    </ligand>
</feature>
<evidence type="ECO:0000256" key="1">
    <source>
        <dbReference type="ARBA" id="ARBA00022490"/>
    </source>
</evidence>
<comment type="function">
    <text evidence="6">Specifically methylates the N7 position of guanine in position 527 of 16S rRNA.</text>
</comment>
<dbReference type="OrthoDB" id="9808773at2"/>
<dbReference type="EMBL" id="FNUZ01000003">
    <property type="protein sequence ID" value="SEG32458.1"/>
    <property type="molecule type" value="Genomic_DNA"/>
</dbReference>
<evidence type="ECO:0000256" key="3">
    <source>
        <dbReference type="ARBA" id="ARBA00022603"/>
    </source>
</evidence>
<keyword evidence="4 6" id="KW-0808">Transferase</keyword>
<dbReference type="Gene3D" id="3.40.50.150">
    <property type="entry name" value="Vaccinia Virus protein VP39"/>
    <property type="match status" value="1"/>
</dbReference>